<evidence type="ECO:0000256" key="3">
    <source>
        <dbReference type="ARBA" id="ARBA00023125"/>
    </source>
</evidence>
<keyword evidence="5" id="KW-0539">Nucleus</keyword>
<dbReference type="InterPro" id="IPR036638">
    <property type="entry name" value="HLH_DNA-bd_sf"/>
</dbReference>
<organism evidence="8 9">
    <name type="scientific">Trema orientale</name>
    <name type="common">Charcoal tree</name>
    <name type="synonym">Celtis orientalis</name>
    <dbReference type="NCBI Taxonomy" id="63057"/>
    <lineage>
        <taxon>Eukaryota</taxon>
        <taxon>Viridiplantae</taxon>
        <taxon>Streptophyta</taxon>
        <taxon>Embryophyta</taxon>
        <taxon>Tracheophyta</taxon>
        <taxon>Spermatophyta</taxon>
        <taxon>Magnoliopsida</taxon>
        <taxon>eudicotyledons</taxon>
        <taxon>Gunneridae</taxon>
        <taxon>Pentapetalae</taxon>
        <taxon>rosids</taxon>
        <taxon>fabids</taxon>
        <taxon>Rosales</taxon>
        <taxon>Cannabaceae</taxon>
        <taxon>Trema</taxon>
    </lineage>
</organism>
<dbReference type="CDD" id="cd11454">
    <property type="entry name" value="bHLH_AtIND_like"/>
    <property type="match status" value="1"/>
</dbReference>
<accession>A0A2P5E9P6</accession>
<dbReference type="Proteomes" id="UP000237000">
    <property type="component" value="Unassembled WGS sequence"/>
</dbReference>
<comment type="caution">
    <text evidence="8">The sequence shown here is derived from an EMBL/GenBank/DDBJ whole genome shotgun (WGS) entry which is preliminary data.</text>
</comment>
<dbReference type="PANTHER" id="PTHR45914">
    <property type="entry name" value="TRANSCRIPTION FACTOR HEC3-RELATED"/>
    <property type="match status" value="1"/>
</dbReference>
<dbReference type="Gene3D" id="4.10.280.10">
    <property type="entry name" value="Helix-loop-helix DNA-binding domain"/>
    <property type="match status" value="1"/>
</dbReference>
<dbReference type="GO" id="GO:0046983">
    <property type="term" value="F:protein dimerization activity"/>
    <property type="evidence" value="ECO:0007669"/>
    <property type="project" value="InterPro"/>
</dbReference>
<dbReference type="GO" id="GO:0005634">
    <property type="term" value="C:nucleus"/>
    <property type="evidence" value="ECO:0007669"/>
    <property type="project" value="UniProtKB-SubCell"/>
</dbReference>
<dbReference type="PROSITE" id="PS50888">
    <property type="entry name" value="BHLH"/>
    <property type="match status" value="1"/>
</dbReference>
<name>A0A2P5E9P6_TREOI</name>
<protein>
    <submittedName>
        <fullName evidence="8">Basic helix-loop-helix transcription factor</fullName>
    </submittedName>
</protein>
<dbReference type="SUPFAM" id="SSF47459">
    <property type="entry name" value="HLH, helix-loop-helix DNA-binding domain"/>
    <property type="match status" value="1"/>
</dbReference>
<feature type="region of interest" description="Disordered" evidence="6">
    <location>
        <begin position="297"/>
        <end position="316"/>
    </location>
</feature>
<sequence>MDINNHTAYYNNKLITNNSSSAAYWDLQTAAMEHHHNILHPPHHHHHHHEIPTTDHSSLWPNYPHLQHQTPSSSASSSSSTLLMITHDHHNHHVVLEDHKEDQDDPADDDDDQEELGAMKEMMYKIAAMQPVDIDPASIRKPKRRNVRISDDPQSVAARHRRERISERIRILQRLVPGGTKMDTASMLDEAIRYVKFLKRQIRLLQSNDHDHDHIRRRQQPQQQGLVLISSTSTNNCTSTTTQPCLASSGDINWGAQGQYGSVLTTGPPGFGNFSGGGGGSGTSLLGESFCNMGFDHDQGKEEGPGERERRRGGHDILGKVQKELLGYC</sequence>
<evidence type="ECO:0000256" key="1">
    <source>
        <dbReference type="ARBA" id="ARBA00004123"/>
    </source>
</evidence>
<keyword evidence="9" id="KW-1185">Reference proteome</keyword>
<evidence type="ECO:0000313" key="8">
    <source>
        <dbReference type="EMBL" id="PON82210.1"/>
    </source>
</evidence>
<dbReference type="InterPro" id="IPR045843">
    <property type="entry name" value="IND-like"/>
</dbReference>
<evidence type="ECO:0000256" key="6">
    <source>
        <dbReference type="SAM" id="MobiDB-lite"/>
    </source>
</evidence>
<dbReference type="FunFam" id="4.10.280.10:FF:000053">
    <property type="entry name" value="BHLH transcription factor"/>
    <property type="match status" value="1"/>
</dbReference>
<dbReference type="AlphaFoldDB" id="A0A2P5E9P6"/>
<proteinExistence type="predicted"/>
<evidence type="ECO:0000259" key="7">
    <source>
        <dbReference type="PROSITE" id="PS50888"/>
    </source>
</evidence>
<dbReference type="GO" id="GO:0003677">
    <property type="term" value="F:DNA binding"/>
    <property type="evidence" value="ECO:0007669"/>
    <property type="project" value="UniProtKB-KW"/>
</dbReference>
<dbReference type="InParanoid" id="A0A2P5E9P6"/>
<dbReference type="PANTHER" id="PTHR45914:SF7">
    <property type="entry name" value="TRANSCRIPTION FACTOR HEC3"/>
    <property type="match status" value="1"/>
</dbReference>
<dbReference type="STRING" id="63057.A0A2P5E9P6"/>
<feature type="region of interest" description="Disordered" evidence="6">
    <location>
        <begin position="39"/>
        <end position="80"/>
    </location>
</feature>
<comment type="subcellular location">
    <subcellularLocation>
        <location evidence="1">Nucleus</location>
    </subcellularLocation>
</comment>
<keyword evidence="2" id="KW-0805">Transcription regulation</keyword>
<feature type="domain" description="BHLH" evidence="7">
    <location>
        <begin position="149"/>
        <end position="198"/>
    </location>
</feature>
<feature type="compositionally biased region" description="Basic residues" evidence="6">
    <location>
        <begin position="39"/>
        <end position="49"/>
    </location>
</feature>
<evidence type="ECO:0000313" key="9">
    <source>
        <dbReference type="Proteomes" id="UP000237000"/>
    </source>
</evidence>
<evidence type="ECO:0000256" key="5">
    <source>
        <dbReference type="ARBA" id="ARBA00023242"/>
    </source>
</evidence>
<evidence type="ECO:0000256" key="4">
    <source>
        <dbReference type="ARBA" id="ARBA00023163"/>
    </source>
</evidence>
<keyword evidence="3" id="KW-0238">DNA-binding</keyword>
<dbReference type="Pfam" id="PF00010">
    <property type="entry name" value="HLH"/>
    <property type="match status" value="1"/>
</dbReference>
<gene>
    <name evidence="8" type="primary">TorBHLH25</name>
    <name evidence="8" type="ORF">TorRG33x02_219910</name>
</gene>
<dbReference type="GO" id="GO:0003700">
    <property type="term" value="F:DNA-binding transcription factor activity"/>
    <property type="evidence" value="ECO:0007669"/>
    <property type="project" value="InterPro"/>
</dbReference>
<dbReference type="EMBL" id="JXTC01000199">
    <property type="protein sequence ID" value="PON82210.1"/>
    <property type="molecule type" value="Genomic_DNA"/>
</dbReference>
<keyword evidence="4" id="KW-0804">Transcription</keyword>
<dbReference type="InterPro" id="IPR011598">
    <property type="entry name" value="bHLH_dom"/>
</dbReference>
<dbReference type="SMART" id="SM00353">
    <property type="entry name" value="HLH"/>
    <property type="match status" value="1"/>
</dbReference>
<reference evidence="9" key="1">
    <citation type="submission" date="2016-06" db="EMBL/GenBank/DDBJ databases">
        <title>Parallel loss of symbiosis genes in relatives of nitrogen-fixing non-legume Parasponia.</title>
        <authorList>
            <person name="Van Velzen R."/>
            <person name="Holmer R."/>
            <person name="Bu F."/>
            <person name="Rutten L."/>
            <person name="Van Zeijl A."/>
            <person name="Liu W."/>
            <person name="Santuari L."/>
            <person name="Cao Q."/>
            <person name="Sharma T."/>
            <person name="Shen D."/>
            <person name="Roswanjaya Y."/>
            <person name="Wardhani T."/>
            <person name="Kalhor M.S."/>
            <person name="Jansen J."/>
            <person name="Van den Hoogen J."/>
            <person name="Gungor B."/>
            <person name="Hartog M."/>
            <person name="Hontelez J."/>
            <person name="Verver J."/>
            <person name="Yang W.-C."/>
            <person name="Schijlen E."/>
            <person name="Repin R."/>
            <person name="Schilthuizen M."/>
            <person name="Schranz E."/>
            <person name="Heidstra R."/>
            <person name="Miyata K."/>
            <person name="Fedorova E."/>
            <person name="Kohlen W."/>
            <person name="Bisseling T."/>
            <person name="Smit S."/>
            <person name="Geurts R."/>
        </authorList>
    </citation>
    <scope>NUCLEOTIDE SEQUENCE [LARGE SCALE GENOMIC DNA]</scope>
    <source>
        <strain evidence="9">cv. RG33-2</strain>
    </source>
</reference>
<evidence type="ECO:0000256" key="2">
    <source>
        <dbReference type="ARBA" id="ARBA00023015"/>
    </source>
</evidence>
<dbReference type="OrthoDB" id="2017571at2759"/>